<evidence type="ECO:0000256" key="4">
    <source>
        <dbReference type="ARBA" id="ARBA00022475"/>
    </source>
</evidence>
<keyword evidence="12" id="KW-1185">Reference proteome</keyword>
<dbReference type="InterPro" id="IPR036890">
    <property type="entry name" value="HATPase_C_sf"/>
</dbReference>
<evidence type="ECO:0000256" key="1">
    <source>
        <dbReference type="ARBA" id="ARBA00000085"/>
    </source>
</evidence>
<evidence type="ECO:0000259" key="10">
    <source>
        <dbReference type="PROSITE" id="PS50109"/>
    </source>
</evidence>
<sequence>MYKWVLPTISEVLAQAGSADNSSDLEMGLTGEDPGDRNRTTTHRDAASLWLRRIRADRQWQGAIASVCALLDSERASDDPDTPHPLSSKGLVLSGPVPVLTQSTHLEQFSTWTFAGVQQSGARLPSSLFPSTPDNGSDTPNPTVLPLLTGDPLAREQFCLVLTARFSLVMVVGLNPQGQPAFQFSFDPEAIALVWQGLRSRLIPFKNQTAISTLDQQFQRFKPCTPHYKIVCQFTQQLLEYLPEPLELDGEILDEMKAFAADWTGWGSSMRALPQCDGDSVTRGDCPNGEAEISWEVSRPDGNSRVGTSAERRNALSNPEPATTKTLRSKGGKSVGTVSAKTANPRKPAIDQPLDDLRDAASKNVRNQAPALDVELLQAIAHEVRTPLATIRTLTRLLLKRRHLDAEIIKRLEAIDRECSEQIDRFGLFFRAVELETTKDAHAPMHLTSTSLTQVLNSCIPRWEKQASRRNLTLDVILPPKMPSVVSDPSLLDQVLSGAIDNFTSTLPAGGKLQVVISLAGHQLKVELHSQTHASVNSEPSVSGTQALKSLGQMLMFQPETGNLSLNLSVTKNLFQALGGKLIVRNRHQHGQVLTIFLPLEMRG</sequence>
<comment type="caution">
    <text evidence="11">The sequence shown here is derived from an EMBL/GenBank/DDBJ whole genome shotgun (WGS) entry which is preliminary data.</text>
</comment>
<dbReference type="PANTHER" id="PTHR44936">
    <property type="entry name" value="SENSOR PROTEIN CREC"/>
    <property type="match status" value="1"/>
</dbReference>
<dbReference type="InterPro" id="IPR036097">
    <property type="entry name" value="HisK_dim/P_sf"/>
</dbReference>
<keyword evidence="7 11" id="KW-0418">Kinase</keyword>
<feature type="region of interest" description="Disordered" evidence="9">
    <location>
        <begin position="20"/>
        <end position="41"/>
    </location>
</feature>
<organism evidence="11 12">
    <name type="scientific">Phormidium pseudopriestleyi FRX01</name>
    <dbReference type="NCBI Taxonomy" id="1759528"/>
    <lineage>
        <taxon>Bacteria</taxon>
        <taxon>Bacillati</taxon>
        <taxon>Cyanobacteriota</taxon>
        <taxon>Cyanophyceae</taxon>
        <taxon>Oscillatoriophycideae</taxon>
        <taxon>Oscillatoriales</taxon>
        <taxon>Oscillatoriaceae</taxon>
        <taxon>Phormidium</taxon>
    </lineage>
</organism>
<evidence type="ECO:0000256" key="3">
    <source>
        <dbReference type="ARBA" id="ARBA00012438"/>
    </source>
</evidence>
<evidence type="ECO:0000256" key="5">
    <source>
        <dbReference type="ARBA" id="ARBA00022679"/>
    </source>
</evidence>
<feature type="region of interest" description="Disordered" evidence="9">
    <location>
        <begin position="297"/>
        <end position="354"/>
    </location>
</feature>
<reference evidence="11 12" key="1">
    <citation type="submission" date="2021-03" db="EMBL/GenBank/DDBJ databases">
        <title>Metabolic Capacity of the Antarctic Cyanobacterium Phormidium pseudopriestleyi that Sustains Oxygenic Photosynthesis in the Presence of Hydrogen Sulfide.</title>
        <authorList>
            <person name="Lumian J.E."/>
            <person name="Jungblut A.D."/>
            <person name="Dillon M.L."/>
            <person name="Hawes I."/>
            <person name="Doran P.T."/>
            <person name="Mackey T.J."/>
            <person name="Dick G.J."/>
            <person name="Grettenberger C.L."/>
            <person name="Sumner D.Y."/>
        </authorList>
    </citation>
    <scope>NUCLEOTIDE SEQUENCE [LARGE SCALE GENOMIC DNA]</scope>
    <source>
        <strain evidence="11 12">FRX01</strain>
    </source>
</reference>
<keyword evidence="4" id="KW-0472">Membrane</keyword>
<feature type="domain" description="Histidine kinase" evidence="10">
    <location>
        <begin position="379"/>
        <end position="602"/>
    </location>
</feature>
<dbReference type="SUPFAM" id="SSF47384">
    <property type="entry name" value="Homodimeric domain of signal transducing histidine kinase"/>
    <property type="match status" value="1"/>
</dbReference>
<dbReference type="SMART" id="SM00388">
    <property type="entry name" value="HisKA"/>
    <property type="match status" value="1"/>
</dbReference>
<dbReference type="InterPro" id="IPR005467">
    <property type="entry name" value="His_kinase_dom"/>
</dbReference>
<dbReference type="Gene3D" id="3.30.565.10">
    <property type="entry name" value="Histidine kinase-like ATPase, C-terminal domain"/>
    <property type="match status" value="1"/>
</dbReference>
<dbReference type="GO" id="GO:0016301">
    <property type="term" value="F:kinase activity"/>
    <property type="evidence" value="ECO:0007669"/>
    <property type="project" value="UniProtKB-KW"/>
</dbReference>
<dbReference type="Proteomes" id="UP000664844">
    <property type="component" value="Unassembled WGS sequence"/>
</dbReference>
<evidence type="ECO:0000256" key="8">
    <source>
        <dbReference type="ARBA" id="ARBA00022840"/>
    </source>
</evidence>
<dbReference type="Gene3D" id="1.10.287.130">
    <property type="match status" value="1"/>
</dbReference>
<dbReference type="RefSeq" id="WP_207086152.1">
    <property type="nucleotide sequence ID" value="NZ_JAFLQW010000008.1"/>
</dbReference>
<dbReference type="SUPFAM" id="SSF55874">
    <property type="entry name" value="ATPase domain of HSP90 chaperone/DNA topoisomerase II/histidine kinase"/>
    <property type="match status" value="1"/>
</dbReference>
<dbReference type="CDD" id="cd00082">
    <property type="entry name" value="HisKA"/>
    <property type="match status" value="1"/>
</dbReference>
<evidence type="ECO:0000313" key="11">
    <source>
        <dbReference type="EMBL" id="MBO0347570.1"/>
    </source>
</evidence>
<keyword evidence="8" id="KW-0067">ATP-binding</keyword>
<proteinExistence type="predicted"/>
<dbReference type="PANTHER" id="PTHR44936:SF10">
    <property type="entry name" value="SENSOR PROTEIN RSTB"/>
    <property type="match status" value="1"/>
</dbReference>
<dbReference type="InterPro" id="IPR050980">
    <property type="entry name" value="2C_sensor_his_kinase"/>
</dbReference>
<name>A0ABS3FKD5_9CYAN</name>
<evidence type="ECO:0000256" key="7">
    <source>
        <dbReference type="ARBA" id="ARBA00022777"/>
    </source>
</evidence>
<dbReference type="PROSITE" id="PS50109">
    <property type="entry name" value="HIS_KIN"/>
    <property type="match status" value="1"/>
</dbReference>
<accession>A0ABS3FKD5</accession>
<keyword evidence="5" id="KW-0808">Transferase</keyword>
<dbReference type="InterPro" id="IPR003661">
    <property type="entry name" value="HisK_dim/P_dom"/>
</dbReference>
<feature type="compositionally biased region" description="Polar residues" evidence="9">
    <location>
        <begin position="315"/>
        <end position="326"/>
    </location>
</feature>
<evidence type="ECO:0000256" key="9">
    <source>
        <dbReference type="SAM" id="MobiDB-lite"/>
    </source>
</evidence>
<comment type="catalytic activity">
    <reaction evidence="1">
        <text>ATP + protein L-histidine = ADP + protein N-phospho-L-histidine.</text>
        <dbReference type="EC" id="2.7.13.3"/>
    </reaction>
</comment>
<evidence type="ECO:0000313" key="12">
    <source>
        <dbReference type="Proteomes" id="UP000664844"/>
    </source>
</evidence>
<keyword evidence="6" id="KW-0547">Nucleotide-binding</keyword>
<evidence type="ECO:0000256" key="6">
    <source>
        <dbReference type="ARBA" id="ARBA00022741"/>
    </source>
</evidence>
<protein>
    <recommendedName>
        <fullName evidence="3">histidine kinase</fullName>
        <ecNumber evidence="3">2.7.13.3</ecNumber>
    </recommendedName>
</protein>
<comment type="subcellular location">
    <subcellularLocation>
        <location evidence="2">Cell membrane</location>
        <topology evidence="2">Multi-pass membrane protein</topology>
    </subcellularLocation>
</comment>
<dbReference type="EMBL" id="JAFLQW010000008">
    <property type="protein sequence ID" value="MBO0347570.1"/>
    <property type="molecule type" value="Genomic_DNA"/>
</dbReference>
<keyword evidence="4" id="KW-1003">Cell membrane</keyword>
<gene>
    <name evidence="11" type="ORF">J0895_00285</name>
</gene>
<dbReference type="Pfam" id="PF00512">
    <property type="entry name" value="HisKA"/>
    <property type="match status" value="1"/>
</dbReference>
<dbReference type="EC" id="2.7.13.3" evidence="3"/>
<evidence type="ECO:0000256" key="2">
    <source>
        <dbReference type="ARBA" id="ARBA00004651"/>
    </source>
</evidence>